<proteinExistence type="predicted"/>
<dbReference type="PANTHER" id="PTHR37947:SF1">
    <property type="entry name" value="BLL2462 PROTEIN"/>
    <property type="match status" value="1"/>
</dbReference>
<accession>A0ABM7ZJ40</accession>
<sequence length="739" mass="80596">MIFEPVIPWGWLGVAAAACLVLFCFLLARGTRSFRPRTRMLVSAAYLAGIAGTLFLLANPGRKETLTVHSRPVWIVALDASSSMTAPMQSSGAGGSRVDAARRDLKSIAGLVPDGVDVRWVSVKDSSSILPDAGALARVEADGSSSPLSRSLATLLEDERSGGRAPSGLILLSDGRDTEPAHLGRLAREAGNLGVPVHTLCYGEKWEAPRLTLEATKTIIHSFPGNTVQASARVRNRKLGAVQTAVSLLDAGGRVLDRKVVNVADDADAVVNFTLECPPKSAHFSLKCDAVPGDESGPEGHEALFSVQAMRSRIRVFMAEGAPYWDSKFLAQFLRRQPSFDVRSIHMLTQERFYSINTGEETGAKADGESIPSSLEDFLRFDMVILGKGAERIITPARAAALHSFIRDYGGLLVFARGKSYAGRFPEMEALEPFAWKAPFPGDHQLTPSPEGVKDGLFGVVLPGTGADVWRSLPPLEDSWDVERIFPSTRVVARSPDGRIPLLAVKRVGMGAAGMINGDGLWKWDFFPEALRLGNWYEDFWGQFLPWMQTAAEFLPGYDLSLHVERTSVEPGVPVSFSMSWRGRGRPSGVSVEVADIRNPEKTIFSAAARQDASRGGLPRWNGVFTSPGPGRYILRARMAGSGASPMPDVCLDVPEPPGERDNLDADPAFLASMSELTGGRRLSREELDGTLPAMMEPPPDYTSREEAFFPLWNRWYVLLVLALLPALYWWVRRRNGLL</sequence>
<feature type="transmembrane region" description="Helical" evidence="1">
    <location>
        <begin position="40"/>
        <end position="58"/>
    </location>
</feature>
<dbReference type="EMBL" id="AP025943">
    <property type="protein sequence ID" value="BDL44792.1"/>
    <property type="molecule type" value="Genomic_DNA"/>
</dbReference>
<feature type="transmembrane region" description="Helical" evidence="1">
    <location>
        <begin position="713"/>
        <end position="732"/>
    </location>
</feature>
<keyword evidence="1" id="KW-0812">Transmembrane</keyword>
<dbReference type="SUPFAM" id="SSF53300">
    <property type="entry name" value="vWA-like"/>
    <property type="match status" value="1"/>
</dbReference>
<name>A0ABM7ZJ40_9BACT</name>
<keyword evidence="3" id="KW-1185">Reference proteome</keyword>
<dbReference type="InterPro" id="IPR036465">
    <property type="entry name" value="vWFA_dom_sf"/>
</dbReference>
<dbReference type="Gene3D" id="3.40.50.410">
    <property type="entry name" value="von Willebrand factor, type A domain"/>
    <property type="match status" value="1"/>
</dbReference>
<dbReference type="Gene3D" id="3.40.50.880">
    <property type="match status" value="1"/>
</dbReference>
<evidence type="ECO:0000313" key="3">
    <source>
        <dbReference type="Proteomes" id="UP001062263"/>
    </source>
</evidence>
<keyword evidence="1" id="KW-1133">Transmembrane helix</keyword>
<evidence type="ECO:0000313" key="2">
    <source>
        <dbReference type="EMBL" id="BDL44792.1"/>
    </source>
</evidence>
<evidence type="ECO:0008006" key="4">
    <source>
        <dbReference type="Google" id="ProtNLM"/>
    </source>
</evidence>
<dbReference type="SUPFAM" id="SSF52317">
    <property type="entry name" value="Class I glutamine amidotransferase-like"/>
    <property type="match status" value="1"/>
</dbReference>
<dbReference type="RefSeq" id="WP_215436525.1">
    <property type="nucleotide sequence ID" value="NZ_AP025943.1"/>
</dbReference>
<protein>
    <recommendedName>
        <fullName evidence="4">VWFA domain-containing protein</fullName>
    </recommendedName>
</protein>
<evidence type="ECO:0000256" key="1">
    <source>
        <dbReference type="SAM" id="Phobius"/>
    </source>
</evidence>
<keyword evidence="1" id="KW-0472">Membrane</keyword>
<reference evidence="2" key="1">
    <citation type="submission" date="2022-06" db="EMBL/GenBank/DDBJ databases">
        <title>Akkermansia biwalacus sp. nov., an anaerobic mucin-degrading bacterium isolated from human intestine.</title>
        <authorList>
            <person name="Kobayashi Y."/>
            <person name="Inoue S."/>
            <person name="Kawahara T."/>
            <person name="Kohda N."/>
        </authorList>
    </citation>
    <scope>NUCLEOTIDE SEQUENCE</scope>
    <source>
        <strain evidence="2">WON2089</strain>
    </source>
</reference>
<gene>
    <name evidence="2" type="ORF">Abiwalacus_23660</name>
</gene>
<dbReference type="Proteomes" id="UP001062263">
    <property type="component" value="Chromosome"/>
</dbReference>
<organism evidence="2 3">
    <name type="scientific">Akkermansia biwaensis</name>
    <dbReference type="NCBI Taxonomy" id="2946555"/>
    <lineage>
        <taxon>Bacteria</taxon>
        <taxon>Pseudomonadati</taxon>
        <taxon>Verrucomicrobiota</taxon>
        <taxon>Verrucomicrobiia</taxon>
        <taxon>Verrucomicrobiales</taxon>
        <taxon>Akkermansiaceae</taxon>
        <taxon>Akkermansia</taxon>
    </lineage>
</organism>
<dbReference type="InterPro" id="IPR029062">
    <property type="entry name" value="Class_I_gatase-like"/>
</dbReference>
<dbReference type="PANTHER" id="PTHR37947">
    <property type="entry name" value="BLL2462 PROTEIN"/>
    <property type="match status" value="1"/>
</dbReference>
<feature type="transmembrane region" description="Helical" evidence="1">
    <location>
        <begin position="6"/>
        <end position="28"/>
    </location>
</feature>